<dbReference type="Pfam" id="PF00789">
    <property type="entry name" value="UBX"/>
    <property type="match status" value="1"/>
</dbReference>
<dbReference type="CDD" id="cd01770">
    <property type="entry name" value="UBX_UBXN2"/>
    <property type="match status" value="1"/>
</dbReference>
<feature type="domain" description="SEP" evidence="3">
    <location>
        <begin position="211"/>
        <end position="276"/>
    </location>
</feature>
<dbReference type="CDD" id="cd14348">
    <property type="entry name" value="UBA_p47"/>
    <property type="match status" value="1"/>
</dbReference>
<organism evidence="4 5">
    <name type="scientific">Schizosaccharomyces osmophilus</name>
    <dbReference type="NCBI Taxonomy" id="2545709"/>
    <lineage>
        <taxon>Eukaryota</taxon>
        <taxon>Fungi</taxon>
        <taxon>Dikarya</taxon>
        <taxon>Ascomycota</taxon>
        <taxon>Taphrinomycotina</taxon>
        <taxon>Schizosaccharomycetes</taxon>
        <taxon>Schizosaccharomycetales</taxon>
        <taxon>Schizosaccharomycetaceae</taxon>
        <taxon>Schizosaccharomyces</taxon>
    </lineage>
</organism>
<evidence type="ECO:0000313" key="4">
    <source>
        <dbReference type="EMBL" id="WBW70863.1"/>
    </source>
</evidence>
<dbReference type="FunFam" id="3.30.420.210:FF:000002">
    <property type="entry name" value="UBX domain-containing protein 1"/>
    <property type="match status" value="1"/>
</dbReference>
<dbReference type="EMBL" id="CP115611">
    <property type="protein sequence ID" value="WBW70863.1"/>
    <property type="molecule type" value="Genomic_DNA"/>
</dbReference>
<dbReference type="InterPro" id="IPR001012">
    <property type="entry name" value="UBX_dom"/>
</dbReference>
<dbReference type="KEGG" id="som:SOMG_02032"/>
<dbReference type="PANTHER" id="PTHR23333">
    <property type="entry name" value="UBX DOMAIN CONTAINING PROTEIN"/>
    <property type="match status" value="1"/>
</dbReference>
<reference evidence="4 5" key="1">
    <citation type="journal article" date="2023" name="G3 (Bethesda)">
        <title>A high-quality reference genome for the fission yeast Schizosaccharomyces osmophilus.</title>
        <authorList>
            <person name="Jia G.S."/>
            <person name="Zhang W.C."/>
            <person name="Liang Y."/>
            <person name="Liu X.H."/>
            <person name="Rhind N."/>
            <person name="Pidoux A."/>
            <person name="Brysch-Herzberg M."/>
            <person name="Du L.L."/>
        </authorList>
    </citation>
    <scope>NUCLEOTIDE SEQUENCE [LARGE SCALE GENOMIC DNA]</scope>
    <source>
        <strain evidence="4 5">CBS 15793</strain>
    </source>
</reference>
<dbReference type="SUPFAM" id="SSF102848">
    <property type="entry name" value="NSFL1 (p97 ATPase) cofactor p47, SEP domain"/>
    <property type="match status" value="1"/>
</dbReference>
<dbReference type="Pfam" id="PF08059">
    <property type="entry name" value="SEP"/>
    <property type="match status" value="1"/>
</dbReference>
<dbReference type="SMART" id="SM00166">
    <property type="entry name" value="UBX"/>
    <property type="match status" value="1"/>
</dbReference>
<gene>
    <name evidence="4" type="primary">ubx3</name>
    <name evidence="4" type="ORF">SOMG_02032</name>
</gene>
<dbReference type="GO" id="GO:0061025">
    <property type="term" value="P:membrane fusion"/>
    <property type="evidence" value="ECO:0007669"/>
    <property type="project" value="TreeGrafter"/>
</dbReference>
<accession>A0AAF0ATY6</accession>
<dbReference type="PROSITE" id="PS50033">
    <property type="entry name" value="UBX"/>
    <property type="match status" value="1"/>
</dbReference>
<dbReference type="InterPro" id="IPR012989">
    <property type="entry name" value="SEP_domain"/>
</dbReference>
<evidence type="ECO:0000259" key="3">
    <source>
        <dbReference type="PROSITE" id="PS51399"/>
    </source>
</evidence>
<name>A0AAF0ATY6_9SCHI</name>
<evidence type="ECO:0000256" key="1">
    <source>
        <dbReference type="SAM" id="MobiDB-lite"/>
    </source>
</evidence>
<feature type="domain" description="UBX" evidence="2">
    <location>
        <begin position="323"/>
        <end position="397"/>
    </location>
</feature>
<dbReference type="GeneID" id="80875514"/>
<sequence length="399" mass="44040">MNHEDLLTQFCNEFYVESTQAQFFLESTNWNYELAATLLREVLPPDQEEGSGGMDRGITPEPNASRLNSSFPSAFERPNPPSNPATQSKGKNVSRKKIATLKDLQEDEDDPEEKSNLFTGGEKSGLSVQGPDPKRQLVRDIIEKAHQHTASSGMEHEASPPAPEPAFSGSGQRLGTENEPVDPTIQSEGAAAPQPISSQPRNQPASDPETSVRRTLYFWRNGFSVDDGPLYSYDDPANQETLRLINNGRAPLHLLGVTMNQPIDVVVQHRLDEDYREPVKPFSGKGQRLGSTYAPQHTQVPGAFHDRASSQNSEPAKKIEVDESQPSTRIQIRLTNGSRTIITLNLSHTVHDLYEAVRATSPGSFILCVPFPAKTLEDDSSFTIEQASLRNASLVQKQQ</sequence>
<dbReference type="Gene3D" id="1.10.8.10">
    <property type="entry name" value="DNA helicase RuvA subunit, C-terminal domain"/>
    <property type="match status" value="1"/>
</dbReference>
<dbReference type="GO" id="GO:0043161">
    <property type="term" value="P:proteasome-mediated ubiquitin-dependent protein catabolic process"/>
    <property type="evidence" value="ECO:0007669"/>
    <property type="project" value="TreeGrafter"/>
</dbReference>
<keyword evidence="5" id="KW-1185">Reference proteome</keyword>
<feature type="region of interest" description="Disordered" evidence="1">
    <location>
        <begin position="146"/>
        <end position="210"/>
    </location>
</feature>
<evidence type="ECO:0000313" key="5">
    <source>
        <dbReference type="Proteomes" id="UP001212411"/>
    </source>
</evidence>
<dbReference type="SUPFAM" id="SSF46934">
    <property type="entry name" value="UBA-like"/>
    <property type="match status" value="1"/>
</dbReference>
<dbReference type="InterPro" id="IPR009060">
    <property type="entry name" value="UBA-like_sf"/>
</dbReference>
<dbReference type="InterPro" id="IPR036241">
    <property type="entry name" value="NSFL1C_SEP_dom_sf"/>
</dbReference>
<dbReference type="AlphaFoldDB" id="A0AAF0ATY6"/>
<proteinExistence type="predicted"/>
<dbReference type="GO" id="GO:0000045">
    <property type="term" value="P:autophagosome assembly"/>
    <property type="evidence" value="ECO:0007669"/>
    <property type="project" value="TreeGrafter"/>
</dbReference>
<dbReference type="GO" id="GO:0043130">
    <property type="term" value="F:ubiquitin binding"/>
    <property type="evidence" value="ECO:0007669"/>
    <property type="project" value="TreeGrafter"/>
</dbReference>
<dbReference type="InterPro" id="IPR029071">
    <property type="entry name" value="Ubiquitin-like_domsf"/>
</dbReference>
<dbReference type="GO" id="GO:0031468">
    <property type="term" value="P:nuclear membrane reassembly"/>
    <property type="evidence" value="ECO:0007669"/>
    <property type="project" value="TreeGrafter"/>
</dbReference>
<dbReference type="GO" id="GO:0007030">
    <property type="term" value="P:Golgi organization"/>
    <property type="evidence" value="ECO:0007669"/>
    <property type="project" value="TreeGrafter"/>
</dbReference>
<dbReference type="Gene3D" id="3.30.420.210">
    <property type="entry name" value="SEP domain"/>
    <property type="match status" value="1"/>
</dbReference>
<dbReference type="Proteomes" id="UP001212411">
    <property type="component" value="Chromosome 1"/>
</dbReference>
<evidence type="ECO:0000259" key="2">
    <source>
        <dbReference type="PROSITE" id="PS50033"/>
    </source>
</evidence>
<feature type="region of interest" description="Disordered" evidence="1">
    <location>
        <begin position="45"/>
        <end position="133"/>
    </location>
</feature>
<dbReference type="SUPFAM" id="SSF54236">
    <property type="entry name" value="Ubiquitin-like"/>
    <property type="match status" value="1"/>
</dbReference>
<dbReference type="PANTHER" id="PTHR23333:SF20">
    <property type="entry name" value="NSFL1 COFACTOR P47"/>
    <property type="match status" value="1"/>
</dbReference>
<feature type="region of interest" description="Disordered" evidence="1">
    <location>
        <begin position="294"/>
        <end position="325"/>
    </location>
</feature>
<dbReference type="RefSeq" id="XP_056035106.1">
    <property type="nucleotide sequence ID" value="XM_056180825.1"/>
</dbReference>
<protein>
    <submittedName>
        <fullName evidence="4">UBX domain protein Ubx3, Cdc48 cofactor</fullName>
    </submittedName>
</protein>
<dbReference type="SMART" id="SM00553">
    <property type="entry name" value="SEP"/>
    <property type="match status" value="1"/>
</dbReference>
<dbReference type="GO" id="GO:0005634">
    <property type="term" value="C:nucleus"/>
    <property type="evidence" value="ECO:0007669"/>
    <property type="project" value="TreeGrafter"/>
</dbReference>
<dbReference type="Gene3D" id="3.10.20.90">
    <property type="entry name" value="Phosphatidylinositol 3-kinase Catalytic Subunit, Chain A, domain 1"/>
    <property type="match status" value="1"/>
</dbReference>
<dbReference type="GO" id="GO:0005829">
    <property type="term" value="C:cytosol"/>
    <property type="evidence" value="ECO:0007669"/>
    <property type="project" value="TreeGrafter"/>
</dbReference>
<feature type="compositionally biased region" description="Polar residues" evidence="1">
    <location>
        <begin position="195"/>
        <end position="209"/>
    </location>
</feature>
<dbReference type="PROSITE" id="PS51399">
    <property type="entry name" value="SEP"/>
    <property type="match status" value="1"/>
</dbReference>